<feature type="region of interest" description="Disordered" evidence="1">
    <location>
        <begin position="1"/>
        <end position="28"/>
    </location>
</feature>
<accession>A0ABD1TV60</accession>
<evidence type="ECO:0000256" key="1">
    <source>
        <dbReference type="SAM" id="MobiDB-lite"/>
    </source>
</evidence>
<organism evidence="2 3">
    <name type="scientific">Forsythia ovata</name>
    <dbReference type="NCBI Taxonomy" id="205694"/>
    <lineage>
        <taxon>Eukaryota</taxon>
        <taxon>Viridiplantae</taxon>
        <taxon>Streptophyta</taxon>
        <taxon>Embryophyta</taxon>
        <taxon>Tracheophyta</taxon>
        <taxon>Spermatophyta</taxon>
        <taxon>Magnoliopsida</taxon>
        <taxon>eudicotyledons</taxon>
        <taxon>Gunneridae</taxon>
        <taxon>Pentapetalae</taxon>
        <taxon>asterids</taxon>
        <taxon>lamiids</taxon>
        <taxon>Lamiales</taxon>
        <taxon>Oleaceae</taxon>
        <taxon>Forsythieae</taxon>
        <taxon>Forsythia</taxon>
    </lineage>
</organism>
<feature type="compositionally biased region" description="Polar residues" evidence="1">
    <location>
        <begin position="1"/>
        <end position="10"/>
    </location>
</feature>
<proteinExistence type="predicted"/>
<protein>
    <submittedName>
        <fullName evidence="2">Uncharacterized protein</fullName>
    </submittedName>
</protein>
<gene>
    <name evidence="2" type="ORF">Fot_30429</name>
</gene>
<comment type="caution">
    <text evidence="2">The sequence shown here is derived from an EMBL/GenBank/DDBJ whole genome shotgun (WGS) entry which is preliminary data.</text>
</comment>
<dbReference type="Proteomes" id="UP001604277">
    <property type="component" value="Unassembled WGS sequence"/>
</dbReference>
<dbReference type="AlphaFoldDB" id="A0ABD1TV60"/>
<sequence>MGDPTFTQPNAARLPPKPPNPVIIGGGHQPPFVHRTPAGLTLLKWDPIDPHNSSTAAALIETIIAPANSDHQHANEPILAPNIADLRWLANCFKYGRQQASRATWICFFSQPDLSDGWAC</sequence>
<evidence type="ECO:0000313" key="3">
    <source>
        <dbReference type="Proteomes" id="UP001604277"/>
    </source>
</evidence>
<evidence type="ECO:0000313" key="2">
    <source>
        <dbReference type="EMBL" id="KAL2516458.1"/>
    </source>
</evidence>
<name>A0ABD1TV60_9LAMI</name>
<reference evidence="3" key="1">
    <citation type="submission" date="2024-07" db="EMBL/GenBank/DDBJ databases">
        <title>Two chromosome-level genome assemblies of Korean endemic species Abeliophyllum distichum and Forsythia ovata (Oleaceae).</title>
        <authorList>
            <person name="Jang H."/>
        </authorList>
    </citation>
    <scope>NUCLEOTIDE SEQUENCE [LARGE SCALE GENOMIC DNA]</scope>
</reference>
<keyword evidence="3" id="KW-1185">Reference proteome</keyword>
<dbReference type="EMBL" id="JBFOLJ010000008">
    <property type="protein sequence ID" value="KAL2516458.1"/>
    <property type="molecule type" value="Genomic_DNA"/>
</dbReference>